<evidence type="ECO:0000259" key="12">
    <source>
        <dbReference type="Pfam" id="PF00117"/>
    </source>
</evidence>
<comment type="function">
    <text evidence="10">IGPS catalyzes the conversion of PRFAR and glutamine to IGP, AICAR and glutamate. The HisH subunit catalyzes the hydrolysis of glutamine to glutamate and ammonia as part of the synthesis of IGP and AICAR. The resulting ammonia molecule is channeled to the active site of HisF.</text>
</comment>
<dbReference type="HAMAP" id="MF_00278">
    <property type="entry name" value="HisH"/>
    <property type="match status" value="1"/>
</dbReference>
<reference evidence="13 14" key="1">
    <citation type="submission" date="2020-05" db="EMBL/GenBank/DDBJ databases">
        <authorList>
            <person name="Niu N."/>
        </authorList>
    </citation>
    <scope>NUCLEOTIDE SEQUENCE [LARGE SCALE GENOMIC DNA]</scope>
    <source>
        <strain evidence="13 14">LMG10982</strain>
    </source>
</reference>
<evidence type="ECO:0000256" key="5">
    <source>
        <dbReference type="ARBA" id="ARBA00022962"/>
    </source>
</evidence>
<evidence type="ECO:0000256" key="11">
    <source>
        <dbReference type="PIRSR" id="PIRSR000495-1"/>
    </source>
</evidence>
<dbReference type="GO" id="GO:0004359">
    <property type="term" value="F:glutaminase activity"/>
    <property type="evidence" value="ECO:0007669"/>
    <property type="project" value="UniProtKB-EC"/>
</dbReference>
<feature type="active site" description="Nucleophile" evidence="10 11">
    <location>
        <position position="83"/>
    </location>
</feature>
<comment type="pathway">
    <text evidence="1 10">Amino-acid biosynthesis; L-histidine biosynthesis; L-histidine from 5-phospho-alpha-D-ribose 1-diphosphate: step 5/9.</text>
</comment>
<dbReference type="GO" id="GO:0000107">
    <property type="term" value="F:imidazoleglycerol-phosphate synthase activity"/>
    <property type="evidence" value="ECO:0007669"/>
    <property type="project" value="UniProtKB-UniRule"/>
</dbReference>
<protein>
    <recommendedName>
        <fullName evidence="10">Imidazole glycerol phosphate synthase subunit HisH</fullName>
        <ecNumber evidence="10">4.3.2.10</ecNumber>
    </recommendedName>
    <alternativeName>
        <fullName evidence="10">IGP synthase glutaminase subunit</fullName>
        <ecNumber evidence="10">3.5.1.2</ecNumber>
    </alternativeName>
    <alternativeName>
        <fullName evidence="10">IGP synthase subunit HisH</fullName>
    </alternativeName>
    <alternativeName>
        <fullName evidence="10">ImGP synthase subunit HisH</fullName>
        <shortName evidence="10">IGPS subunit HisH</shortName>
    </alternativeName>
</protein>
<keyword evidence="7 10" id="KW-0456">Lyase</keyword>
<evidence type="ECO:0000313" key="13">
    <source>
        <dbReference type="EMBL" id="NOL50350.1"/>
    </source>
</evidence>
<dbReference type="PANTHER" id="PTHR42701">
    <property type="entry name" value="IMIDAZOLE GLYCEROL PHOSPHATE SYNTHASE SUBUNIT HISH"/>
    <property type="match status" value="1"/>
</dbReference>
<dbReference type="InterPro" id="IPR029062">
    <property type="entry name" value="Class_I_gatase-like"/>
</dbReference>
<dbReference type="PROSITE" id="PS51273">
    <property type="entry name" value="GATASE_TYPE_1"/>
    <property type="match status" value="1"/>
</dbReference>
<name>A0A7Y4LB61_9BURK</name>
<evidence type="ECO:0000256" key="8">
    <source>
        <dbReference type="ARBA" id="ARBA00047838"/>
    </source>
</evidence>
<sequence length="217" mass="24559">MRTTIAIVDYGMGNIHSVERALRYAAPEANVYLANTVEMLEKADRVVLPGQGAMRDCMQNLEQSGLKEALLTASRTKPLLGVCVGEQMLFEHSQEGGVPCLGIFPGEVKKFEGELFAKPHHNDHQEHLKVPHMGWSQVKQERDHPIWDGIPDNSYFYFVHSYYVQPADTDLTVGSTLYGYPFTCAVARDNIFAAQFHPEKSAEQGLRLYRNFVEWKI</sequence>
<dbReference type="InterPro" id="IPR010139">
    <property type="entry name" value="Imidazole-glycPsynth_HisH"/>
</dbReference>
<dbReference type="PIRSF" id="PIRSF000495">
    <property type="entry name" value="Amidotransf_hisH"/>
    <property type="match status" value="1"/>
</dbReference>
<organism evidence="13 14">
    <name type="scientific">Pelistega europaea</name>
    <dbReference type="NCBI Taxonomy" id="106147"/>
    <lineage>
        <taxon>Bacteria</taxon>
        <taxon>Pseudomonadati</taxon>
        <taxon>Pseudomonadota</taxon>
        <taxon>Betaproteobacteria</taxon>
        <taxon>Burkholderiales</taxon>
        <taxon>Alcaligenaceae</taxon>
        <taxon>Pelistega</taxon>
    </lineage>
</organism>
<evidence type="ECO:0000256" key="7">
    <source>
        <dbReference type="ARBA" id="ARBA00023239"/>
    </source>
</evidence>
<accession>A0A7Y4LB61</accession>
<keyword evidence="4 10" id="KW-0378">Hydrolase</keyword>
<dbReference type="GO" id="GO:0000105">
    <property type="term" value="P:L-histidine biosynthetic process"/>
    <property type="evidence" value="ECO:0007669"/>
    <property type="project" value="UniProtKB-UniRule"/>
</dbReference>
<dbReference type="SUPFAM" id="SSF52317">
    <property type="entry name" value="Class I glutamine amidotransferase-like"/>
    <property type="match status" value="1"/>
</dbReference>
<comment type="caution">
    <text evidence="13">The sequence shown here is derived from an EMBL/GenBank/DDBJ whole genome shotgun (WGS) entry which is preliminary data.</text>
</comment>
<feature type="active site" evidence="10 11">
    <location>
        <position position="197"/>
    </location>
</feature>
<comment type="catalytic activity">
    <reaction evidence="8 10">
        <text>5-[(5-phospho-1-deoxy-D-ribulos-1-ylimino)methylamino]-1-(5-phospho-beta-D-ribosyl)imidazole-4-carboxamide + L-glutamine = D-erythro-1-(imidazol-4-yl)glycerol 3-phosphate + 5-amino-1-(5-phospho-beta-D-ribosyl)imidazole-4-carboxamide + L-glutamate + H(+)</text>
        <dbReference type="Rhea" id="RHEA:24793"/>
        <dbReference type="ChEBI" id="CHEBI:15378"/>
        <dbReference type="ChEBI" id="CHEBI:29985"/>
        <dbReference type="ChEBI" id="CHEBI:58278"/>
        <dbReference type="ChEBI" id="CHEBI:58359"/>
        <dbReference type="ChEBI" id="CHEBI:58475"/>
        <dbReference type="ChEBI" id="CHEBI:58525"/>
        <dbReference type="EC" id="4.3.2.10"/>
    </reaction>
</comment>
<dbReference type="GO" id="GO:0005737">
    <property type="term" value="C:cytoplasm"/>
    <property type="evidence" value="ECO:0007669"/>
    <property type="project" value="UniProtKB-SubCell"/>
</dbReference>
<comment type="subunit">
    <text evidence="10">Heterodimer of HisH and HisF.</text>
</comment>
<keyword evidence="5 10" id="KW-0315">Glutamine amidotransferase</keyword>
<dbReference type="UniPathway" id="UPA00031">
    <property type="reaction ID" value="UER00010"/>
</dbReference>
<keyword evidence="2 10" id="KW-0963">Cytoplasm</keyword>
<dbReference type="GO" id="GO:0016829">
    <property type="term" value="F:lyase activity"/>
    <property type="evidence" value="ECO:0007669"/>
    <property type="project" value="UniProtKB-KW"/>
</dbReference>
<keyword evidence="14" id="KW-1185">Reference proteome</keyword>
<dbReference type="EC" id="4.3.2.10" evidence="10"/>
<feature type="active site" evidence="10 11">
    <location>
        <position position="199"/>
    </location>
</feature>
<dbReference type="EMBL" id="JABGBO010000011">
    <property type="protein sequence ID" value="NOL50350.1"/>
    <property type="molecule type" value="Genomic_DNA"/>
</dbReference>
<evidence type="ECO:0000256" key="10">
    <source>
        <dbReference type="HAMAP-Rule" id="MF_00278"/>
    </source>
</evidence>
<gene>
    <name evidence="10 13" type="primary">hisH</name>
    <name evidence="13" type="ORF">HKX40_09440</name>
</gene>
<dbReference type="Gene3D" id="3.40.50.880">
    <property type="match status" value="1"/>
</dbReference>
<dbReference type="PANTHER" id="PTHR42701:SF2">
    <property type="entry name" value="IMIDAZOLE GLYCEROL PHOSPHATE SYNTHASE SUBUNIT HISH 1"/>
    <property type="match status" value="1"/>
</dbReference>
<evidence type="ECO:0000256" key="6">
    <source>
        <dbReference type="ARBA" id="ARBA00023102"/>
    </source>
</evidence>
<keyword evidence="3 10" id="KW-0028">Amino-acid biosynthesis</keyword>
<evidence type="ECO:0000256" key="9">
    <source>
        <dbReference type="ARBA" id="ARBA00049534"/>
    </source>
</evidence>
<dbReference type="RefSeq" id="WP_171589334.1">
    <property type="nucleotide sequence ID" value="NZ_JABGBO010000011.1"/>
</dbReference>
<evidence type="ECO:0000256" key="4">
    <source>
        <dbReference type="ARBA" id="ARBA00022801"/>
    </source>
</evidence>
<dbReference type="CDD" id="cd01748">
    <property type="entry name" value="GATase1_IGP_Synthase"/>
    <property type="match status" value="1"/>
</dbReference>
<evidence type="ECO:0000256" key="1">
    <source>
        <dbReference type="ARBA" id="ARBA00005091"/>
    </source>
</evidence>
<dbReference type="InterPro" id="IPR017926">
    <property type="entry name" value="GATASE"/>
</dbReference>
<proteinExistence type="inferred from homology"/>
<dbReference type="Proteomes" id="UP000541421">
    <property type="component" value="Unassembled WGS sequence"/>
</dbReference>
<evidence type="ECO:0000313" key="14">
    <source>
        <dbReference type="Proteomes" id="UP000541421"/>
    </source>
</evidence>
<comment type="subcellular location">
    <subcellularLocation>
        <location evidence="10">Cytoplasm</location>
    </subcellularLocation>
</comment>
<dbReference type="Pfam" id="PF00117">
    <property type="entry name" value="GATase"/>
    <property type="match status" value="1"/>
</dbReference>
<dbReference type="NCBIfam" id="TIGR01855">
    <property type="entry name" value="IMP_synth_hisH"/>
    <property type="match status" value="1"/>
</dbReference>
<dbReference type="EC" id="3.5.1.2" evidence="10"/>
<keyword evidence="6 10" id="KW-0368">Histidine biosynthesis</keyword>
<comment type="catalytic activity">
    <reaction evidence="9 10">
        <text>L-glutamine + H2O = L-glutamate + NH4(+)</text>
        <dbReference type="Rhea" id="RHEA:15889"/>
        <dbReference type="ChEBI" id="CHEBI:15377"/>
        <dbReference type="ChEBI" id="CHEBI:28938"/>
        <dbReference type="ChEBI" id="CHEBI:29985"/>
        <dbReference type="ChEBI" id="CHEBI:58359"/>
        <dbReference type="EC" id="3.5.1.2"/>
    </reaction>
</comment>
<feature type="domain" description="Glutamine amidotransferase" evidence="12">
    <location>
        <begin position="7"/>
        <end position="212"/>
    </location>
</feature>
<evidence type="ECO:0000256" key="2">
    <source>
        <dbReference type="ARBA" id="ARBA00022490"/>
    </source>
</evidence>
<evidence type="ECO:0000256" key="3">
    <source>
        <dbReference type="ARBA" id="ARBA00022605"/>
    </source>
</evidence>
<dbReference type="AlphaFoldDB" id="A0A7Y4LB61"/>